<dbReference type="PROSITE" id="PS51352">
    <property type="entry name" value="THIOREDOXIN_2"/>
    <property type="match status" value="1"/>
</dbReference>
<name>A0ABS5S213_9FLAO</name>
<dbReference type="PROSITE" id="PS00194">
    <property type="entry name" value="THIOREDOXIN_1"/>
    <property type="match status" value="1"/>
</dbReference>
<keyword evidence="1" id="KW-0676">Redox-active center</keyword>
<proteinExistence type="predicted"/>
<keyword evidence="4" id="KW-1185">Reference proteome</keyword>
<dbReference type="Gene3D" id="3.40.30.10">
    <property type="entry name" value="Glutaredoxin"/>
    <property type="match status" value="1"/>
</dbReference>
<accession>A0ABS5S213</accession>
<organism evidence="3 4">
    <name type="scientific">Aequorivita echinoideorum</name>
    <dbReference type="NCBI Taxonomy" id="1549647"/>
    <lineage>
        <taxon>Bacteria</taxon>
        <taxon>Pseudomonadati</taxon>
        <taxon>Bacteroidota</taxon>
        <taxon>Flavobacteriia</taxon>
        <taxon>Flavobacteriales</taxon>
        <taxon>Flavobacteriaceae</taxon>
        <taxon>Aequorivita</taxon>
    </lineage>
</organism>
<gene>
    <name evidence="3" type="ORF">KIV10_03565</name>
</gene>
<comment type="caution">
    <text evidence="3">The sequence shown here is derived from an EMBL/GenBank/DDBJ whole genome shotgun (WGS) entry which is preliminary data.</text>
</comment>
<dbReference type="InterPro" id="IPR013766">
    <property type="entry name" value="Thioredoxin_domain"/>
</dbReference>
<reference evidence="3 4" key="1">
    <citation type="submission" date="2021-05" db="EMBL/GenBank/DDBJ databases">
        <title>Aequorivita echinoideorum JCM 30378 genome.</title>
        <authorList>
            <person name="Zhang H."/>
            <person name="Li C."/>
        </authorList>
    </citation>
    <scope>NUCLEOTIDE SEQUENCE [LARGE SCALE GENOMIC DNA]</scope>
    <source>
        <strain evidence="3 4">JCM30378</strain>
    </source>
</reference>
<dbReference type="InterPro" id="IPR017937">
    <property type="entry name" value="Thioredoxin_CS"/>
</dbReference>
<dbReference type="RefSeq" id="WP_214112104.1">
    <property type="nucleotide sequence ID" value="NZ_JAHCTB010000001.1"/>
</dbReference>
<evidence type="ECO:0000313" key="3">
    <source>
        <dbReference type="EMBL" id="MBT0607250.1"/>
    </source>
</evidence>
<dbReference type="Proteomes" id="UP001297092">
    <property type="component" value="Unassembled WGS sequence"/>
</dbReference>
<feature type="domain" description="Thioredoxin" evidence="2">
    <location>
        <begin position="9"/>
        <end position="155"/>
    </location>
</feature>
<sequence length="155" mass="18453">MKIFFSTILFITISMNCFSQETIKIQWKSWNELESALREKPKPVLLFFHTKWCVYCKKMQREVFTNKKIIKKMNEEYYAVEMDAESVEKIVFDGVEFINTEALKKRNGIHQIPLLLASREDQPFVLPATIILDANFKIKQRFFEYLSSEKLLQIL</sequence>
<evidence type="ECO:0000256" key="1">
    <source>
        <dbReference type="ARBA" id="ARBA00023284"/>
    </source>
</evidence>
<protein>
    <submittedName>
        <fullName evidence="3">Thioredoxin family protein</fullName>
    </submittedName>
</protein>
<dbReference type="InterPro" id="IPR036249">
    <property type="entry name" value="Thioredoxin-like_sf"/>
</dbReference>
<evidence type="ECO:0000259" key="2">
    <source>
        <dbReference type="PROSITE" id="PS51352"/>
    </source>
</evidence>
<dbReference type="SUPFAM" id="SSF52833">
    <property type="entry name" value="Thioredoxin-like"/>
    <property type="match status" value="1"/>
</dbReference>
<evidence type="ECO:0000313" key="4">
    <source>
        <dbReference type="Proteomes" id="UP001297092"/>
    </source>
</evidence>
<dbReference type="EMBL" id="JAHCTB010000001">
    <property type="protein sequence ID" value="MBT0607250.1"/>
    <property type="molecule type" value="Genomic_DNA"/>
</dbReference>
<dbReference type="Pfam" id="PF13899">
    <property type="entry name" value="Thioredoxin_7"/>
    <property type="match status" value="1"/>
</dbReference>